<name>A0A7N0TW30_KALFE</name>
<dbReference type="Proteomes" id="UP000594263">
    <property type="component" value="Unplaced"/>
</dbReference>
<evidence type="ECO:0000313" key="1">
    <source>
        <dbReference type="EnsemblPlants" id="Kaladp0047s0001.1.v1.1"/>
    </source>
</evidence>
<dbReference type="EnsemblPlants" id="Kaladp0047s0001.1.v1.1">
    <property type="protein sequence ID" value="Kaladp0047s0001.1.v1.1"/>
    <property type="gene ID" value="Kaladp0047s0001.v1.1"/>
</dbReference>
<protein>
    <submittedName>
        <fullName evidence="1">Uncharacterized protein</fullName>
    </submittedName>
</protein>
<evidence type="ECO:0000313" key="2">
    <source>
        <dbReference type="Proteomes" id="UP000594263"/>
    </source>
</evidence>
<organism evidence="1 2">
    <name type="scientific">Kalanchoe fedtschenkoi</name>
    <name type="common">Lavender scallops</name>
    <name type="synonym">South American air plant</name>
    <dbReference type="NCBI Taxonomy" id="63787"/>
    <lineage>
        <taxon>Eukaryota</taxon>
        <taxon>Viridiplantae</taxon>
        <taxon>Streptophyta</taxon>
        <taxon>Embryophyta</taxon>
        <taxon>Tracheophyta</taxon>
        <taxon>Spermatophyta</taxon>
        <taxon>Magnoliopsida</taxon>
        <taxon>eudicotyledons</taxon>
        <taxon>Gunneridae</taxon>
        <taxon>Pentapetalae</taxon>
        <taxon>Saxifragales</taxon>
        <taxon>Crassulaceae</taxon>
        <taxon>Kalanchoe</taxon>
    </lineage>
</organism>
<reference evidence="1" key="1">
    <citation type="submission" date="2021-01" db="UniProtKB">
        <authorList>
            <consortium name="EnsemblPlants"/>
        </authorList>
    </citation>
    <scope>IDENTIFICATION</scope>
</reference>
<dbReference type="AlphaFoldDB" id="A0A7N0TW30"/>
<dbReference type="Gramene" id="Kaladp0047s0001.1.v1.1">
    <property type="protein sequence ID" value="Kaladp0047s0001.1.v1.1"/>
    <property type="gene ID" value="Kaladp0047s0001.v1.1"/>
</dbReference>
<keyword evidence="2" id="KW-1185">Reference proteome</keyword>
<proteinExistence type="predicted"/>
<accession>A0A7N0TW30</accession>
<sequence length="58" mass="6350">MEECVILENRSTKTKMLSLPFFVLGSPKTKSIEISSQGIFGTGKGIYKPCALSHDLAF</sequence>